<gene>
    <name evidence="2" type="ORF">MTR64_09315</name>
</gene>
<name>A0ABT0B116_9SPHN</name>
<organism evidence="2 3">
    <name type="scientific">Novosphingobium album</name>
    <name type="common">ex Hu et al. 2023</name>
    <dbReference type="NCBI Taxonomy" id="2930093"/>
    <lineage>
        <taxon>Bacteria</taxon>
        <taxon>Pseudomonadati</taxon>
        <taxon>Pseudomonadota</taxon>
        <taxon>Alphaproteobacteria</taxon>
        <taxon>Sphingomonadales</taxon>
        <taxon>Sphingomonadaceae</taxon>
        <taxon>Novosphingobium</taxon>
    </lineage>
</organism>
<dbReference type="Proteomes" id="UP001162880">
    <property type="component" value="Unassembled WGS sequence"/>
</dbReference>
<dbReference type="Pfam" id="PF07110">
    <property type="entry name" value="EthD"/>
    <property type="match status" value="1"/>
</dbReference>
<dbReference type="Gene3D" id="3.30.70.100">
    <property type="match status" value="1"/>
</dbReference>
<keyword evidence="3" id="KW-1185">Reference proteome</keyword>
<proteinExistence type="predicted"/>
<dbReference type="InterPro" id="IPR011008">
    <property type="entry name" value="Dimeric_a/b-barrel"/>
</dbReference>
<evidence type="ECO:0000259" key="1">
    <source>
        <dbReference type="Pfam" id="PF07110"/>
    </source>
</evidence>
<evidence type="ECO:0000313" key="2">
    <source>
        <dbReference type="EMBL" id="MCJ2178763.1"/>
    </source>
</evidence>
<dbReference type="EMBL" id="JALHLE010000011">
    <property type="protein sequence ID" value="MCJ2178763.1"/>
    <property type="molecule type" value="Genomic_DNA"/>
</dbReference>
<dbReference type="RefSeq" id="WP_243993109.1">
    <property type="nucleotide sequence ID" value="NZ_JALHLE010000011.1"/>
</dbReference>
<feature type="domain" description="EthD" evidence="1">
    <location>
        <begin position="103"/>
        <end position="192"/>
    </location>
</feature>
<accession>A0ABT0B116</accession>
<reference evidence="2" key="1">
    <citation type="submission" date="2022-03" db="EMBL/GenBank/DDBJ databases">
        <title>Identification of a novel bacterium isolated from mangrove sediments.</title>
        <authorList>
            <person name="Pan X."/>
        </authorList>
    </citation>
    <scope>NUCLEOTIDE SEQUENCE</scope>
    <source>
        <strain evidence="2">B2580</strain>
    </source>
</reference>
<sequence length="204" mass="22044">MAEALVMLKGADAGRVAEVLTSGCQLAVCCPATALPALAHAGTMAADLPDVLVTCPERDAPGIIAALDSATDRAASSVLAFTRHAILPGRDKVRLYFGLRRLEALSLAAFQDYWLNHHADYGRRLIPPYTYHQLHADPDATLALADACGLPPSTLDGVVEVHFPSLDALVKQLSRDDVAQGALEDERNFIDHARSQFWAYEERV</sequence>
<evidence type="ECO:0000313" key="3">
    <source>
        <dbReference type="Proteomes" id="UP001162880"/>
    </source>
</evidence>
<protein>
    <submittedName>
        <fullName evidence="2">EthD domain-containing protein</fullName>
    </submittedName>
</protein>
<dbReference type="SUPFAM" id="SSF54909">
    <property type="entry name" value="Dimeric alpha+beta barrel"/>
    <property type="match status" value="1"/>
</dbReference>
<dbReference type="InterPro" id="IPR009799">
    <property type="entry name" value="EthD_dom"/>
</dbReference>
<comment type="caution">
    <text evidence="2">The sequence shown here is derived from an EMBL/GenBank/DDBJ whole genome shotgun (WGS) entry which is preliminary data.</text>
</comment>